<evidence type="ECO:0000259" key="2">
    <source>
        <dbReference type="Pfam" id="PF04389"/>
    </source>
</evidence>
<dbReference type="GO" id="GO:0004177">
    <property type="term" value="F:aminopeptidase activity"/>
    <property type="evidence" value="ECO:0007669"/>
    <property type="project" value="UniProtKB-KW"/>
</dbReference>
<accession>S2DJY5</accession>
<sequence length="498" mass="55841">MKKRFWIAGAIGFAMAFQVSAQDEKALKYASTITAADLEKHLTYLASDELEGRDTGEKGQKLAAEYLAEFYEGLGLTGPVDGSFFQEFNLSSVSYPQVNLAVGKQKLANNEDFIFIGDADMSKAAKTDLVFLGLANEENLSKVDIKGKLVGLWAIGSRAQTVVPEVMEAGAAGIIIVTMEGQANFDRMANWYKSLSGRGRLGFEQATKQEPIFLVSSDMMSKLFDTPVEILKEAAKNNPESIKSQKVNYQVKKNTKLVPTENVLAFLEGTDKKEEVLVISSHYDHTGIDSQGRVNNGADDDGSGTVAVMEIAEAFALAAKDGHKPRRSVLFLNVTGEEKGLLGSEYYSDNPIFPLENTVNNLNIDMVGRIDYEYQDAEDQEYIYVIGSEMLSSHLKIINEYNNITYTNLKLDYRYDAEDDPNRFYYRSDHYNFAKHNIPVIFFFNGVHDDYHQHTDTVDKIEFPLMTKRTKLIFHTAWDLANREERTPVDGSNTRGER</sequence>
<dbReference type="Gene3D" id="3.40.630.10">
    <property type="entry name" value="Zn peptidases"/>
    <property type="match status" value="2"/>
</dbReference>
<dbReference type="GO" id="GO:0008235">
    <property type="term" value="F:metalloexopeptidase activity"/>
    <property type="evidence" value="ECO:0007669"/>
    <property type="project" value="InterPro"/>
</dbReference>
<dbReference type="PANTHER" id="PTHR12147:SF26">
    <property type="entry name" value="PEPTIDASE M28 DOMAIN-CONTAINING PROTEIN"/>
    <property type="match status" value="1"/>
</dbReference>
<name>S2DJY5_INDAL</name>
<dbReference type="PANTHER" id="PTHR12147">
    <property type="entry name" value="METALLOPEPTIDASE M28 FAMILY MEMBER"/>
    <property type="match status" value="1"/>
</dbReference>
<dbReference type="STRING" id="1189612.A33Q_4404"/>
<keyword evidence="3" id="KW-0378">Hydrolase</keyword>
<evidence type="ECO:0000313" key="3">
    <source>
        <dbReference type="EMBL" id="EOZ92311.1"/>
    </source>
</evidence>
<dbReference type="OrthoDB" id="1521787at2"/>
<feature type="chain" id="PRO_5004496114" evidence="1">
    <location>
        <begin position="22"/>
        <end position="498"/>
    </location>
</feature>
<dbReference type="InterPro" id="IPR018247">
    <property type="entry name" value="EF_Hand_1_Ca_BS"/>
</dbReference>
<organism evidence="3 4">
    <name type="scientific">Indibacter alkaliphilus (strain CCUG 57479 / KCTC 22604 / LW1)</name>
    <dbReference type="NCBI Taxonomy" id="1189612"/>
    <lineage>
        <taxon>Bacteria</taxon>
        <taxon>Pseudomonadati</taxon>
        <taxon>Bacteroidota</taxon>
        <taxon>Cytophagia</taxon>
        <taxon>Cytophagales</taxon>
        <taxon>Cyclobacteriaceae</taxon>
    </lineage>
</organism>
<dbReference type="EMBL" id="ALWO02000052">
    <property type="protein sequence ID" value="EOZ92311.1"/>
    <property type="molecule type" value="Genomic_DNA"/>
</dbReference>
<dbReference type="InterPro" id="IPR007484">
    <property type="entry name" value="Peptidase_M28"/>
</dbReference>
<dbReference type="Pfam" id="PF04389">
    <property type="entry name" value="Peptidase_M28"/>
    <property type="match status" value="1"/>
</dbReference>
<dbReference type="RefSeq" id="WP_009032863.1">
    <property type="nucleotide sequence ID" value="NZ_ALWO02000052.1"/>
</dbReference>
<feature type="domain" description="Peptidase M28" evidence="2">
    <location>
        <begin position="262"/>
        <end position="475"/>
    </location>
</feature>
<dbReference type="AlphaFoldDB" id="S2DJY5"/>
<keyword evidence="4" id="KW-1185">Reference proteome</keyword>
<keyword evidence="3" id="KW-0031">Aminopeptidase</keyword>
<evidence type="ECO:0000313" key="4">
    <source>
        <dbReference type="Proteomes" id="UP000006073"/>
    </source>
</evidence>
<reference evidence="3 4" key="1">
    <citation type="journal article" date="2013" name="Genome Announc.">
        <title>Draft Genome Sequence of Indibacter alkaliphilus Strain LW1T, Isolated from Lonar Lake, a Haloalkaline Lake in the Buldana District of Maharashtra, India.</title>
        <authorList>
            <person name="Singh A."/>
            <person name="Kumar Jangir P."/>
            <person name="Sharma R."/>
            <person name="Singh A."/>
            <person name="Kumar Pinnaka A."/>
            <person name="Shivaji S."/>
        </authorList>
    </citation>
    <scope>NUCLEOTIDE SEQUENCE [LARGE SCALE GENOMIC DNA]</scope>
    <source>
        <strain evidence="4">CCUG 57479 / KCTC 22604 / LW1</strain>
    </source>
</reference>
<proteinExistence type="predicted"/>
<gene>
    <name evidence="3" type="ORF">A33Q_4404</name>
</gene>
<feature type="signal peptide" evidence="1">
    <location>
        <begin position="1"/>
        <end position="21"/>
    </location>
</feature>
<evidence type="ECO:0000256" key="1">
    <source>
        <dbReference type="SAM" id="SignalP"/>
    </source>
</evidence>
<dbReference type="PROSITE" id="PS00018">
    <property type="entry name" value="EF_HAND_1"/>
    <property type="match status" value="1"/>
</dbReference>
<protein>
    <submittedName>
        <fullName evidence="3">Aminopeptidase</fullName>
    </submittedName>
</protein>
<dbReference type="SUPFAM" id="SSF53187">
    <property type="entry name" value="Zn-dependent exopeptidases"/>
    <property type="match status" value="1"/>
</dbReference>
<keyword evidence="3" id="KW-0645">Protease</keyword>
<dbReference type="GO" id="GO:0006508">
    <property type="term" value="P:proteolysis"/>
    <property type="evidence" value="ECO:0007669"/>
    <property type="project" value="InterPro"/>
</dbReference>
<comment type="caution">
    <text evidence="3">The sequence shown here is derived from an EMBL/GenBank/DDBJ whole genome shotgun (WGS) entry which is preliminary data.</text>
</comment>
<keyword evidence="1" id="KW-0732">Signal</keyword>
<dbReference type="eggNOG" id="COG2234">
    <property type="taxonomic scope" value="Bacteria"/>
</dbReference>
<dbReference type="InterPro" id="IPR045175">
    <property type="entry name" value="M28_fam"/>
</dbReference>
<dbReference type="Proteomes" id="UP000006073">
    <property type="component" value="Unassembled WGS sequence"/>
</dbReference>